<evidence type="ECO:0000259" key="1">
    <source>
        <dbReference type="Pfam" id="PF05686"/>
    </source>
</evidence>
<dbReference type="PANTHER" id="PTHR12203:SF74">
    <property type="entry name" value="GLYCOSYLTRANSFERASE"/>
    <property type="match status" value="1"/>
</dbReference>
<keyword evidence="3" id="KW-1185">Reference proteome</keyword>
<organism evidence="2 3">
    <name type="scientific">Cuscuta campestris</name>
    <dbReference type="NCBI Taxonomy" id="132261"/>
    <lineage>
        <taxon>Eukaryota</taxon>
        <taxon>Viridiplantae</taxon>
        <taxon>Streptophyta</taxon>
        <taxon>Embryophyta</taxon>
        <taxon>Tracheophyta</taxon>
        <taxon>Spermatophyta</taxon>
        <taxon>Magnoliopsida</taxon>
        <taxon>eudicotyledons</taxon>
        <taxon>Gunneridae</taxon>
        <taxon>Pentapetalae</taxon>
        <taxon>asterids</taxon>
        <taxon>lamiids</taxon>
        <taxon>Solanales</taxon>
        <taxon>Convolvulaceae</taxon>
        <taxon>Cuscuteae</taxon>
        <taxon>Cuscuta</taxon>
        <taxon>Cuscuta subgen. Grammica</taxon>
        <taxon>Cuscuta sect. Cleistogrammica</taxon>
    </lineage>
</organism>
<accession>A0A484LI46</accession>
<reference evidence="2 3" key="1">
    <citation type="submission" date="2018-04" db="EMBL/GenBank/DDBJ databases">
        <authorList>
            <person name="Vogel A."/>
        </authorList>
    </citation>
    <scope>NUCLEOTIDE SEQUENCE [LARGE SCALE GENOMIC DNA]</scope>
</reference>
<evidence type="ECO:0000313" key="3">
    <source>
        <dbReference type="Proteomes" id="UP000595140"/>
    </source>
</evidence>
<dbReference type="PANTHER" id="PTHR12203">
    <property type="entry name" value="KDEL LYS-ASP-GLU-LEU CONTAINING - RELATED"/>
    <property type="match status" value="1"/>
</dbReference>
<evidence type="ECO:0000313" key="2">
    <source>
        <dbReference type="EMBL" id="VFQ75678.1"/>
    </source>
</evidence>
<dbReference type="Proteomes" id="UP000595140">
    <property type="component" value="Unassembled WGS sequence"/>
</dbReference>
<name>A0A484LI46_9ASTE</name>
<sequence length="130" mass="15283">MHMSVQAQAIGEAGSKFIQEDMKMENIYNFMYHLLNEYAKLLRFKPEIPQNAVELCAEALACPTNGVWRKFMDESLEKSPSYTHLRHHHPCTLPPPYDPEELEAFLGEKMEATKQVETWEKEYWDNKFKS</sequence>
<dbReference type="InterPro" id="IPR051091">
    <property type="entry name" value="O-Glucosyltr/Glycosyltrsf_90"/>
</dbReference>
<dbReference type="InterPro" id="IPR006598">
    <property type="entry name" value="CAP10"/>
</dbReference>
<feature type="domain" description="Glycosyl transferase CAP10" evidence="1">
    <location>
        <begin position="6"/>
        <end position="120"/>
    </location>
</feature>
<dbReference type="Pfam" id="PF05686">
    <property type="entry name" value="Glyco_transf_90"/>
    <property type="match status" value="1"/>
</dbReference>
<dbReference type="OrthoDB" id="202415at2759"/>
<dbReference type="EMBL" id="OOIL02001452">
    <property type="protein sequence ID" value="VFQ75678.1"/>
    <property type="molecule type" value="Genomic_DNA"/>
</dbReference>
<dbReference type="AlphaFoldDB" id="A0A484LI46"/>
<protein>
    <recommendedName>
        <fullName evidence="1">Glycosyl transferase CAP10 domain-containing protein</fullName>
    </recommendedName>
</protein>
<proteinExistence type="predicted"/>
<gene>
    <name evidence="2" type="ORF">CCAM_LOCUS17454</name>
</gene>